<dbReference type="PRINTS" id="PR00681">
    <property type="entry name" value="RIBOSOMALS1"/>
</dbReference>
<dbReference type="RefSeq" id="WP_075074338.1">
    <property type="nucleotide sequence ID" value="NZ_DF967972.1"/>
</dbReference>
<accession>A0A0S7BKS9</accession>
<dbReference type="Proteomes" id="UP000055060">
    <property type="component" value="Unassembled WGS sequence"/>
</dbReference>
<dbReference type="InterPro" id="IPR012340">
    <property type="entry name" value="NA-bd_OB-fold"/>
</dbReference>
<dbReference type="Pfam" id="PF00575">
    <property type="entry name" value="S1"/>
    <property type="match status" value="3"/>
</dbReference>
<sequence length="316" mass="34623">MLNNSTEPELDGEGIPELDEGWWSAVLADEDAYQSVVHDNPPKVGNQPGLGNVDWDKVQACYDQDEVLELSVQGFNRGGLLVAGDGVQGFVPVSHLIDMPCEVDEEDRRRILTEYVGRSIQVKVIECEPSQERIVFSERAALAGEGRRKHLFTTLKEGSLVTGSVTNVTDFGVFVDLGGVEGLIHVSELSWGRVQHPADVVKVGQCIQVMVLQVSEETSRIALSLKQLQANPWATLMEAHKPGDVVQAQITSIMKFGAFARLEEGVEGLIHISSIPFPPGQKNIANIIQIGQPVQVRILHIDAERRRLGLGLVQVE</sequence>
<dbReference type="FunFam" id="2.40.50.140:FF:000051">
    <property type="entry name" value="RNA-binding transcriptional accessory protein"/>
    <property type="match status" value="1"/>
</dbReference>
<dbReference type="PANTHER" id="PTHR47559">
    <property type="entry name" value="OS03G0844900 PROTEIN"/>
    <property type="match status" value="1"/>
</dbReference>
<gene>
    <name evidence="2" type="ORF">LARV_02923</name>
</gene>
<dbReference type="SMART" id="SM00316">
    <property type="entry name" value="S1"/>
    <property type="match status" value="3"/>
</dbReference>
<dbReference type="InterPro" id="IPR035104">
    <property type="entry name" value="Ribosomal_protein_S1-like"/>
</dbReference>
<evidence type="ECO:0000259" key="1">
    <source>
        <dbReference type="PROSITE" id="PS50126"/>
    </source>
</evidence>
<dbReference type="GO" id="GO:0003729">
    <property type="term" value="F:mRNA binding"/>
    <property type="evidence" value="ECO:0007669"/>
    <property type="project" value="UniProtKB-ARBA"/>
</dbReference>
<keyword evidence="2" id="KW-0689">Ribosomal protein</keyword>
<dbReference type="InterPro" id="IPR003029">
    <property type="entry name" value="S1_domain"/>
</dbReference>
<protein>
    <submittedName>
        <fullName evidence="2">Ribosomal protein S1</fullName>
    </submittedName>
</protein>
<dbReference type="CDD" id="cd05688">
    <property type="entry name" value="S1_RPS1_repeat_ec3"/>
    <property type="match status" value="1"/>
</dbReference>
<dbReference type="CDD" id="cd04465">
    <property type="entry name" value="S1_RPS1_repeat_ec2_hs2"/>
    <property type="match status" value="1"/>
</dbReference>
<dbReference type="GO" id="GO:0005737">
    <property type="term" value="C:cytoplasm"/>
    <property type="evidence" value="ECO:0007669"/>
    <property type="project" value="UniProtKB-ARBA"/>
</dbReference>
<proteinExistence type="predicted"/>
<dbReference type="STRING" id="360412.LARV_02923"/>
<organism evidence="2">
    <name type="scientific">Longilinea arvoryzae</name>
    <dbReference type="NCBI Taxonomy" id="360412"/>
    <lineage>
        <taxon>Bacteria</taxon>
        <taxon>Bacillati</taxon>
        <taxon>Chloroflexota</taxon>
        <taxon>Anaerolineae</taxon>
        <taxon>Anaerolineales</taxon>
        <taxon>Anaerolineaceae</taxon>
        <taxon>Longilinea</taxon>
    </lineage>
</organism>
<name>A0A0S7BKS9_9CHLR</name>
<feature type="domain" description="S1 motif" evidence="1">
    <location>
        <begin position="158"/>
        <end position="226"/>
    </location>
</feature>
<keyword evidence="2" id="KW-0687">Ribonucleoprotein</keyword>
<dbReference type="PROSITE" id="PS50126">
    <property type="entry name" value="S1"/>
    <property type="match status" value="3"/>
</dbReference>
<dbReference type="PANTHER" id="PTHR47559:SF1">
    <property type="entry name" value="OS03G0844900 PROTEIN"/>
    <property type="match status" value="1"/>
</dbReference>
<keyword evidence="3" id="KW-1185">Reference proteome</keyword>
<feature type="domain" description="S1 motif" evidence="1">
    <location>
        <begin position="243"/>
        <end position="313"/>
    </location>
</feature>
<dbReference type="InterPro" id="IPR052757">
    <property type="entry name" value="Ribosomal_protein_S1"/>
</dbReference>
<dbReference type="GO" id="GO:0005840">
    <property type="term" value="C:ribosome"/>
    <property type="evidence" value="ECO:0007669"/>
    <property type="project" value="UniProtKB-KW"/>
</dbReference>
<evidence type="ECO:0000313" key="3">
    <source>
        <dbReference type="Proteomes" id="UP000055060"/>
    </source>
</evidence>
<dbReference type="EMBL" id="DF967972">
    <property type="protein sequence ID" value="GAP15142.1"/>
    <property type="molecule type" value="Genomic_DNA"/>
</dbReference>
<dbReference type="Gene3D" id="2.40.50.140">
    <property type="entry name" value="Nucleic acid-binding proteins"/>
    <property type="match status" value="3"/>
</dbReference>
<feature type="domain" description="S1 motif" evidence="1">
    <location>
        <begin position="65"/>
        <end position="139"/>
    </location>
</feature>
<dbReference type="AlphaFoldDB" id="A0A0S7BKS9"/>
<reference evidence="2" key="1">
    <citation type="submission" date="2015-07" db="EMBL/GenBank/DDBJ databases">
        <title>Draft Genome Sequences of Anaerolinea thermolimosa IMO-1, Bellilinea caldifistulae GOMI-1, Leptolinea tardivitalis YMTK-2, Levilinea saccharolytica KIBI-1,Longilinea arvoryzae KOME-1, Previously Described as Members of the Anaerolineaceae (Chloroflexi).</title>
        <authorList>
            <person name="Sekiguchi Y."/>
            <person name="Ohashi A."/>
            <person name="Matsuura N."/>
            <person name="Tourlousse M.D."/>
        </authorList>
    </citation>
    <scope>NUCLEOTIDE SEQUENCE [LARGE SCALE GENOMIC DNA]</scope>
    <source>
        <strain evidence="2">KOME-1</strain>
    </source>
</reference>
<evidence type="ECO:0000313" key="2">
    <source>
        <dbReference type="EMBL" id="GAP15142.1"/>
    </source>
</evidence>
<dbReference type="OrthoDB" id="9804077at2"/>
<dbReference type="SUPFAM" id="SSF50249">
    <property type="entry name" value="Nucleic acid-binding proteins"/>
    <property type="match status" value="3"/>
</dbReference>